<dbReference type="PANTHER" id="PTHR30313">
    <property type="entry name" value="DNA PRIMASE"/>
    <property type="match status" value="1"/>
</dbReference>
<dbReference type="CDD" id="cd03364">
    <property type="entry name" value="TOPRIM_DnaG_primases"/>
    <property type="match status" value="1"/>
</dbReference>
<dbReference type="Pfam" id="PF08275">
    <property type="entry name" value="DNAG_N"/>
    <property type="match status" value="1"/>
</dbReference>
<name>A0A382MVY5_9ZZZZ</name>
<dbReference type="InterPro" id="IPR006171">
    <property type="entry name" value="TOPRIM_dom"/>
</dbReference>
<dbReference type="InterPro" id="IPR013264">
    <property type="entry name" value="DNAG_N"/>
</dbReference>
<protein>
    <recommendedName>
        <fullName evidence="1">Toprim domain-containing protein</fullName>
    </recommendedName>
</protein>
<proteinExistence type="predicted"/>
<dbReference type="SMART" id="SM00493">
    <property type="entry name" value="TOPRIM"/>
    <property type="match status" value="1"/>
</dbReference>
<dbReference type="GO" id="GO:0006269">
    <property type="term" value="P:DNA replication, synthesis of primer"/>
    <property type="evidence" value="ECO:0007669"/>
    <property type="project" value="TreeGrafter"/>
</dbReference>
<dbReference type="SUPFAM" id="SSF56731">
    <property type="entry name" value="DNA primase core"/>
    <property type="match status" value="1"/>
</dbReference>
<dbReference type="InterPro" id="IPR050219">
    <property type="entry name" value="DnaG_primase"/>
</dbReference>
<feature type="non-terminal residue" evidence="2">
    <location>
        <position position="194"/>
    </location>
</feature>
<dbReference type="PROSITE" id="PS50880">
    <property type="entry name" value="TOPRIM"/>
    <property type="match status" value="1"/>
</dbReference>
<dbReference type="AlphaFoldDB" id="A0A382MVY5"/>
<evidence type="ECO:0000259" key="1">
    <source>
        <dbReference type="PROSITE" id="PS50880"/>
    </source>
</evidence>
<dbReference type="Gene3D" id="3.90.980.10">
    <property type="entry name" value="DNA primase, catalytic core, N-terminal domain"/>
    <property type="match status" value="1"/>
</dbReference>
<dbReference type="Pfam" id="PF13155">
    <property type="entry name" value="Toprim_2"/>
    <property type="match status" value="1"/>
</dbReference>
<feature type="domain" description="Toprim" evidence="1">
    <location>
        <begin position="56"/>
        <end position="137"/>
    </location>
</feature>
<dbReference type="PANTHER" id="PTHR30313:SF2">
    <property type="entry name" value="DNA PRIMASE"/>
    <property type="match status" value="1"/>
</dbReference>
<organism evidence="2">
    <name type="scientific">marine metagenome</name>
    <dbReference type="NCBI Taxonomy" id="408172"/>
    <lineage>
        <taxon>unclassified sequences</taxon>
        <taxon>metagenomes</taxon>
        <taxon>ecological metagenomes</taxon>
    </lineage>
</organism>
<dbReference type="InterPro" id="IPR034151">
    <property type="entry name" value="TOPRIM_DnaG_bac"/>
</dbReference>
<sequence length="194" mass="21373">MIPISRDTGSTVAFGGRSLAPDQQPKYLNSPETLLYSKGRTLYGLDLTKQDIRRLGYAVLVEGYFDFAQALQAGVKPVLATCGTALTEMQARLLKRYCKKVLLSFDPDTAGQGASTRSGELLLSEGFQTNVVTLESGKDPDSFVRQHGANNYRLKLKNSQPYLEYVLDQAISGRNLSRQKDQRDFLADMLAVAA</sequence>
<gene>
    <name evidence="2" type="ORF">METZ01_LOCUS305362</name>
</gene>
<reference evidence="2" key="1">
    <citation type="submission" date="2018-05" db="EMBL/GenBank/DDBJ databases">
        <authorList>
            <person name="Lanie J.A."/>
            <person name="Ng W.-L."/>
            <person name="Kazmierczak K.M."/>
            <person name="Andrzejewski T.M."/>
            <person name="Davidsen T.M."/>
            <person name="Wayne K.J."/>
            <person name="Tettelin H."/>
            <person name="Glass J.I."/>
            <person name="Rusch D."/>
            <person name="Podicherti R."/>
            <person name="Tsui H.-C.T."/>
            <person name="Winkler M.E."/>
        </authorList>
    </citation>
    <scope>NUCLEOTIDE SEQUENCE</scope>
</reference>
<dbReference type="InterPro" id="IPR037068">
    <property type="entry name" value="DNA_primase_core_N_sf"/>
</dbReference>
<dbReference type="GO" id="GO:0005737">
    <property type="term" value="C:cytoplasm"/>
    <property type="evidence" value="ECO:0007669"/>
    <property type="project" value="TreeGrafter"/>
</dbReference>
<dbReference type="EMBL" id="UINC01095992">
    <property type="protein sequence ID" value="SVC52508.1"/>
    <property type="molecule type" value="Genomic_DNA"/>
</dbReference>
<accession>A0A382MVY5</accession>
<dbReference type="Gene3D" id="3.40.1360.10">
    <property type="match status" value="1"/>
</dbReference>
<evidence type="ECO:0000313" key="2">
    <source>
        <dbReference type="EMBL" id="SVC52508.1"/>
    </source>
</evidence>